<dbReference type="Pfam" id="PF00890">
    <property type="entry name" value="FAD_binding_2"/>
    <property type="match status" value="1"/>
</dbReference>
<dbReference type="SUPFAM" id="SSF51905">
    <property type="entry name" value="FAD/NAD(P)-binding domain"/>
    <property type="match status" value="1"/>
</dbReference>
<dbReference type="PANTHER" id="PTHR43400">
    <property type="entry name" value="FUMARATE REDUCTASE"/>
    <property type="match status" value="1"/>
</dbReference>
<evidence type="ECO:0000256" key="3">
    <source>
        <dbReference type="ARBA" id="ARBA00022827"/>
    </source>
</evidence>
<dbReference type="Proteomes" id="UP000467700">
    <property type="component" value="Unassembled WGS sequence"/>
</dbReference>
<evidence type="ECO:0000256" key="2">
    <source>
        <dbReference type="ARBA" id="ARBA00022630"/>
    </source>
</evidence>
<keyword evidence="8" id="KW-1185">Reference proteome</keyword>
<proteinExistence type="predicted"/>
<dbReference type="OrthoDB" id="7777654at2759"/>
<organism evidence="7 8">
    <name type="scientific">Cyclocybe aegerita</name>
    <name type="common">Black poplar mushroom</name>
    <name type="synonym">Agrocybe aegerita</name>
    <dbReference type="NCBI Taxonomy" id="1973307"/>
    <lineage>
        <taxon>Eukaryota</taxon>
        <taxon>Fungi</taxon>
        <taxon>Dikarya</taxon>
        <taxon>Basidiomycota</taxon>
        <taxon>Agaricomycotina</taxon>
        <taxon>Agaricomycetes</taxon>
        <taxon>Agaricomycetidae</taxon>
        <taxon>Agaricales</taxon>
        <taxon>Agaricineae</taxon>
        <taxon>Bolbitiaceae</taxon>
        <taxon>Cyclocybe</taxon>
    </lineage>
</organism>
<keyword evidence="3" id="KW-0274">FAD</keyword>
<dbReference type="Gene3D" id="3.90.700.10">
    <property type="entry name" value="Succinate dehydrogenase/fumarate reductase flavoprotein, catalytic domain"/>
    <property type="match status" value="1"/>
</dbReference>
<evidence type="ECO:0000259" key="6">
    <source>
        <dbReference type="Pfam" id="PF00890"/>
    </source>
</evidence>
<protein>
    <recommendedName>
        <fullName evidence="6">FAD-dependent oxidoreductase 2 FAD-binding domain-containing protein</fullName>
    </recommendedName>
</protein>
<dbReference type="GO" id="GO:0016491">
    <property type="term" value="F:oxidoreductase activity"/>
    <property type="evidence" value="ECO:0007669"/>
    <property type="project" value="UniProtKB-KW"/>
</dbReference>
<dbReference type="SUPFAM" id="SSF56425">
    <property type="entry name" value="Succinate dehydrogenase/fumarate reductase flavoprotein, catalytic domain"/>
    <property type="match status" value="1"/>
</dbReference>
<dbReference type="PANTHER" id="PTHR43400:SF7">
    <property type="entry name" value="FAD-DEPENDENT OXIDOREDUCTASE 2 FAD BINDING DOMAIN-CONTAINING PROTEIN"/>
    <property type="match status" value="1"/>
</dbReference>
<keyword evidence="4" id="KW-0560">Oxidoreductase</keyword>
<feature type="compositionally biased region" description="Polar residues" evidence="5">
    <location>
        <begin position="1"/>
        <end position="11"/>
    </location>
</feature>
<evidence type="ECO:0000256" key="5">
    <source>
        <dbReference type="SAM" id="MobiDB-lite"/>
    </source>
</evidence>
<evidence type="ECO:0000256" key="4">
    <source>
        <dbReference type="ARBA" id="ARBA00023002"/>
    </source>
</evidence>
<comment type="caution">
    <text evidence="7">The sequence shown here is derived from an EMBL/GenBank/DDBJ whole genome shotgun (WGS) entry which is preliminary data.</text>
</comment>
<dbReference type="AlphaFoldDB" id="A0A8S0W3W1"/>
<feature type="domain" description="FAD-dependent oxidoreductase 2 FAD-binding" evidence="6">
    <location>
        <begin position="145"/>
        <end position="542"/>
    </location>
</feature>
<sequence length="566" mass="61234">MAAATNTNIDMNVTDAVGIGQPERQPGPTGSIHRDKDEADETAPSETLPQESVDLQSSNFGYEYECVVVGSGHAGSCAALSAIDAGCTKVLMIDKCPEEWAGGNGYFTEGAHRTVHSGLHDLLPLLETPLPAAEMERIDIEPYTTDAFAEDIQRLGGGRADPDMVRGVVEKSREAVGWLRERIGAPFSLSFNRQAYEVDGRMIFWGGMSLSMIGGGKSLIAKHREALKQDGVEVWFEARAIELLMDGEEICGVVVERAGKKTRVMARSVVLAAGGFEANAEKRIKHLGRNWEQAHVRGTPYNTGDGFELARAVGAKCAGDWGGCHSTAWDANAPRWGERVRTNTYTKSGYPLGLMINLVGRRFVDEGEDFRNFTYAKFGRAILEQPGGYAFQVWDAKVTSRLRKEEYGEDVVEKIWAQGIEELAEKLVGRGLEDRQQFVDTLHAYNDATKGNLDGWNPAVKDGLRTHMPLEVPKTNWALPLDSPPFMAVKVTCGITFTFGGLAIDPQTAAVLSAATNKAIPGLFCTGEMVGGVFYGNYPGGSGLTAGAVFGRKAGMGAGARLRNCK</sequence>
<evidence type="ECO:0000313" key="8">
    <source>
        <dbReference type="Proteomes" id="UP000467700"/>
    </source>
</evidence>
<dbReference type="InterPro" id="IPR036188">
    <property type="entry name" value="FAD/NAD-bd_sf"/>
</dbReference>
<comment type="cofactor">
    <cofactor evidence="1">
        <name>FAD</name>
        <dbReference type="ChEBI" id="CHEBI:57692"/>
    </cofactor>
</comment>
<dbReference type="InterPro" id="IPR027477">
    <property type="entry name" value="Succ_DH/fumarate_Rdtase_cat_sf"/>
</dbReference>
<gene>
    <name evidence="7" type="ORF">AAE3_LOCUS3783</name>
</gene>
<reference evidence="7 8" key="1">
    <citation type="submission" date="2020-01" db="EMBL/GenBank/DDBJ databases">
        <authorList>
            <person name="Gupta K D."/>
        </authorList>
    </citation>
    <scope>NUCLEOTIDE SEQUENCE [LARGE SCALE GENOMIC DNA]</scope>
</reference>
<evidence type="ECO:0000256" key="1">
    <source>
        <dbReference type="ARBA" id="ARBA00001974"/>
    </source>
</evidence>
<name>A0A8S0W3W1_CYCAE</name>
<dbReference type="EMBL" id="CACVBS010000033">
    <property type="protein sequence ID" value="CAA7261384.1"/>
    <property type="molecule type" value="Genomic_DNA"/>
</dbReference>
<accession>A0A8S0W3W1</accession>
<dbReference type="NCBIfam" id="NF006130">
    <property type="entry name" value="PRK08274.1"/>
    <property type="match status" value="1"/>
</dbReference>
<dbReference type="InterPro" id="IPR003953">
    <property type="entry name" value="FAD-dep_OxRdtase_2_FAD-bd"/>
</dbReference>
<keyword evidence="2" id="KW-0285">Flavoprotein</keyword>
<feature type="region of interest" description="Disordered" evidence="5">
    <location>
        <begin position="1"/>
        <end position="52"/>
    </location>
</feature>
<evidence type="ECO:0000313" key="7">
    <source>
        <dbReference type="EMBL" id="CAA7261384.1"/>
    </source>
</evidence>
<dbReference type="InterPro" id="IPR050315">
    <property type="entry name" value="FAD-oxidoreductase_2"/>
</dbReference>
<dbReference type="Gene3D" id="3.50.50.60">
    <property type="entry name" value="FAD/NAD(P)-binding domain"/>
    <property type="match status" value="1"/>
</dbReference>